<evidence type="ECO:0000313" key="2">
    <source>
        <dbReference type="EMBL" id="KCZ57099.1"/>
    </source>
</evidence>
<dbReference type="STRING" id="1280947.HY30_17640"/>
<evidence type="ECO:0000259" key="1">
    <source>
        <dbReference type="Pfam" id="PF14452"/>
    </source>
</evidence>
<organism evidence="2 3">
    <name type="scientific">Hyphomonas chukchiensis</name>
    <dbReference type="NCBI Taxonomy" id="1280947"/>
    <lineage>
        <taxon>Bacteria</taxon>
        <taxon>Pseudomonadati</taxon>
        <taxon>Pseudomonadota</taxon>
        <taxon>Alphaproteobacteria</taxon>
        <taxon>Hyphomonadales</taxon>
        <taxon>Hyphomonadaceae</taxon>
        <taxon>Hyphomonas</taxon>
    </lineage>
</organism>
<feature type="domain" description="Multi-ubiquitin" evidence="1">
    <location>
        <begin position="178"/>
        <end position="249"/>
    </location>
</feature>
<comment type="caution">
    <text evidence="2">The sequence shown here is derived from an EMBL/GenBank/DDBJ whole genome shotgun (WGS) entry which is preliminary data.</text>
</comment>
<feature type="domain" description="Multi-ubiquitin" evidence="1">
    <location>
        <begin position="36"/>
        <end position="97"/>
    </location>
</feature>
<dbReference type="eggNOG" id="ENOG502Z7JB">
    <property type="taxonomic scope" value="Bacteria"/>
</dbReference>
<dbReference type="Pfam" id="PF14452">
    <property type="entry name" value="Multi_ubiq"/>
    <property type="match status" value="3"/>
</dbReference>
<evidence type="ECO:0000313" key="3">
    <source>
        <dbReference type="Proteomes" id="UP000027190"/>
    </source>
</evidence>
<name>A0A062UKJ9_9PROT</name>
<dbReference type="InterPro" id="IPR027802">
    <property type="entry name" value="Multi-ubiquitin_dom"/>
</dbReference>
<dbReference type="OrthoDB" id="512401at2"/>
<protein>
    <recommendedName>
        <fullName evidence="1">Multi-ubiquitin domain-containing protein</fullName>
    </recommendedName>
</protein>
<dbReference type="EMBL" id="AWFG01000032">
    <property type="protein sequence ID" value="KCZ57099.1"/>
    <property type="molecule type" value="Genomic_DNA"/>
</dbReference>
<gene>
    <name evidence="2" type="ORF">HY30_17640</name>
</gene>
<feature type="domain" description="Multi-ubiquitin" evidence="1">
    <location>
        <begin position="104"/>
        <end position="168"/>
    </location>
</feature>
<reference evidence="2 3" key="1">
    <citation type="journal article" date="2014" name="Antonie Van Leeuwenhoek">
        <title>Hyphomonas beringensis sp. nov. and Hyphomonas chukchiensis sp. nov., isolated from surface seawater of the Bering Sea and Chukchi Sea.</title>
        <authorList>
            <person name="Li C."/>
            <person name="Lai Q."/>
            <person name="Li G."/>
            <person name="Dong C."/>
            <person name="Wang J."/>
            <person name="Liao Y."/>
            <person name="Shao Z."/>
        </authorList>
    </citation>
    <scope>NUCLEOTIDE SEQUENCE [LARGE SCALE GENOMIC DNA]</scope>
    <source>
        <strain evidence="2 3">BH-BN04-4</strain>
    </source>
</reference>
<dbReference type="AlphaFoldDB" id="A0A062UKJ9"/>
<dbReference type="Proteomes" id="UP000027190">
    <property type="component" value="Unassembled WGS sequence"/>
</dbReference>
<proteinExistence type="predicted"/>
<dbReference type="PATRIC" id="fig|1280947.3.peg.2381"/>
<dbReference type="RefSeq" id="WP_051615399.1">
    <property type="nucleotide sequence ID" value="NZ_AWFG01000032.1"/>
</dbReference>
<sequence>MAHIDAEDIEACVRDGRAPRQNGPYAIKIAGPDSDDFERYRVDDPVLVGRQIIAEKGVTPADEHLVFLVLRGGGFEEIQLDEAVDLRTRGVEKFIIFASAESHRLAIEGERYEWGTKLITGLKIAEIGRIDLEAFELWRERRGGEEDDLIEPDTIINLSDPGLERFYKKKRPPKKIIIIVNGRRKSVEPQGLCFEDLIALAFETPPEGEQICFTITYRKGPADMPEGSLIEDQCVSIIAGMVFNVTATDKS</sequence>
<accession>A0A062UKJ9</accession>
<keyword evidence="3" id="KW-1185">Reference proteome</keyword>